<dbReference type="InterPro" id="IPR042188">
    <property type="entry name" value="MmgE/PrpD_sf_2"/>
</dbReference>
<comment type="caution">
    <text evidence="4">The sequence shown here is derived from an EMBL/GenBank/DDBJ whole genome shotgun (WGS) entry which is preliminary data.</text>
</comment>
<evidence type="ECO:0000313" key="4">
    <source>
        <dbReference type="EMBL" id="PLC51534.1"/>
    </source>
</evidence>
<feature type="domain" description="MmgE/PrpD N-terminal" evidence="2">
    <location>
        <begin position="16"/>
        <end position="261"/>
    </location>
</feature>
<dbReference type="InterPro" id="IPR036148">
    <property type="entry name" value="MmgE/PrpD_sf"/>
</dbReference>
<feature type="domain" description="MmgE/PrpD C-terminal" evidence="3">
    <location>
        <begin position="286"/>
        <end position="439"/>
    </location>
</feature>
<dbReference type="InterPro" id="IPR042183">
    <property type="entry name" value="MmgE/PrpD_sf_1"/>
</dbReference>
<proteinExistence type="inferred from homology"/>
<name>A0A2N4U946_9BURK</name>
<gene>
    <name evidence="4" type="ORF">CR159_00385</name>
</gene>
<dbReference type="EMBL" id="PDNW01000001">
    <property type="protein sequence ID" value="PLC51534.1"/>
    <property type="molecule type" value="Genomic_DNA"/>
</dbReference>
<reference evidence="4 5" key="1">
    <citation type="submission" date="2017-10" db="EMBL/GenBank/DDBJ databases">
        <title>Two draft genome sequences of Pusillimonas sp. strains isolated from a nitrate- and radionuclide-contaminated groundwater in Russia.</title>
        <authorList>
            <person name="Grouzdev D.S."/>
            <person name="Tourova T.P."/>
            <person name="Goeva M.A."/>
            <person name="Babich T.L."/>
            <person name="Sokolova D.S."/>
            <person name="Abdullin R."/>
            <person name="Poltaraus A.B."/>
            <person name="Toshchakov S.V."/>
            <person name="Nazina T.N."/>
        </authorList>
    </citation>
    <scope>NUCLEOTIDE SEQUENCE [LARGE SCALE GENOMIC DNA]</scope>
    <source>
        <strain evidence="4 5">JR1/69-3-13</strain>
    </source>
</reference>
<keyword evidence="5" id="KW-1185">Reference proteome</keyword>
<dbReference type="AlphaFoldDB" id="A0A2N4U946"/>
<dbReference type="PANTHER" id="PTHR16943">
    <property type="entry name" value="2-METHYLCITRATE DEHYDRATASE-RELATED"/>
    <property type="match status" value="1"/>
</dbReference>
<dbReference type="Gene3D" id="3.30.1330.120">
    <property type="entry name" value="2-methylcitrate dehydratase PrpD"/>
    <property type="match status" value="1"/>
</dbReference>
<dbReference type="GO" id="GO:0016829">
    <property type="term" value="F:lyase activity"/>
    <property type="evidence" value="ECO:0007669"/>
    <property type="project" value="InterPro"/>
</dbReference>
<dbReference type="RefSeq" id="WP_102072023.1">
    <property type="nucleotide sequence ID" value="NZ_PDNW01000001.1"/>
</dbReference>
<accession>A0A2N4U946</accession>
<dbReference type="InterPro" id="IPR045337">
    <property type="entry name" value="MmgE_PrpD_C"/>
</dbReference>
<dbReference type="OrthoDB" id="8627321at2"/>
<sequence length="469" mass="50127">MTTLSSSVPESDLTASLAEQVVEIVNRGLTDPDIEQVRRLMLDSLGVTLRGSVLPWARDIANWSQRFAGTGAAPVIGAEFSATASVAALVHGTAAHGYELDDTHDETMSHPACTVLPAALAVAAETGASQRHLLVAIAAGYETMARVGIMAHGLHVIEGGFHPTPVFGSFGAATACVVLLNGEDRALEADKLISAWGHALSQTSGTMQFSVDPTGGAVKRLHAGYAARNGVIAAELAMESQIGTPRRSLDGRYGLAKMFGGEVHGAAIARQAQDPLQIHCISLKPYSCCRIFHSTIDALGEVTDGYSVPADQIRRIVVRGPQLIEDQHMMRRPRSVMAAQYSCPYLIGASLAYGPSRYDAYSEAHLDDPRILEVADLVHFEYDAELEAMYPKQFPTAVTITFADGSVKTSLVKDSFGTPAKPMTVDQIAEKARNLLTEIDSKIDIDACRKLIWSDGTDARALANIMAGR</sequence>
<dbReference type="InterPro" id="IPR045336">
    <property type="entry name" value="MmgE_PrpD_N"/>
</dbReference>
<organism evidence="4 5">
    <name type="scientific">Pollutimonas subterranea</name>
    <dbReference type="NCBI Taxonomy" id="2045210"/>
    <lineage>
        <taxon>Bacteria</taxon>
        <taxon>Pseudomonadati</taxon>
        <taxon>Pseudomonadota</taxon>
        <taxon>Betaproteobacteria</taxon>
        <taxon>Burkholderiales</taxon>
        <taxon>Alcaligenaceae</taxon>
        <taxon>Pollutimonas</taxon>
    </lineage>
</organism>
<evidence type="ECO:0000313" key="5">
    <source>
        <dbReference type="Proteomes" id="UP000234190"/>
    </source>
</evidence>
<protein>
    <submittedName>
        <fullName evidence="4">2-methylcitrate dehydratase</fullName>
    </submittedName>
</protein>
<evidence type="ECO:0000256" key="1">
    <source>
        <dbReference type="ARBA" id="ARBA00006174"/>
    </source>
</evidence>
<dbReference type="Pfam" id="PF03972">
    <property type="entry name" value="MmgE_PrpD_N"/>
    <property type="match status" value="1"/>
</dbReference>
<dbReference type="SUPFAM" id="SSF103378">
    <property type="entry name" value="2-methylcitrate dehydratase PrpD"/>
    <property type="match status" value="1"/>
</dbReference>
<dbReference type="InterPro" id="IPR005656">
    <property type="entry name" value="MmgE_PrpD"/>
</dbReference>
<evidence type="ECO:0000259" key="3">
    <source>
        <dbReference type="Pfam" id="PF19305"/>
    </source>
</evidence>
<evidence type="ECO:0000259" key="2">
    <source>
        <dbReference type="Pfam" id="PF03972"/>
    </source>
</evidence>
<dbReference type="Proteomes" id="UP000234190">
    <property type="component" value="Unassembled WGS sequence"/>
</dbReference>
<dbReference type="Pfam" id="PF19305">
    <property type="entry name" value="MmgE_PrpD_C"/>
    <property type="match status" value="1"/>
</dbReference>
<dbReference type="PANTHER" id="PTHR16943:SF8">
    <property type="entry name" value="2-METHYLCITRATE DEHYDRATASE"/>
    <property type="match status" value="1"/>
</dbReference>
<dbReference type="Gene3D" id="1.10.4100.10">
    <property type="entry name" value="2-methylcitrate dehydratase PrpD"/>
    <property type="match status" value="1"/>
</dbReference>
<comment type="similarity">
    <text evidence="1">Belongs to the PrpD family.</text>
</comment>